<feature type="compositionally biased region" description="Polar residues" evidence="1">
    <location>
        <begin position="1"/>
        <end position="22"/>
    </location>
</feature>
<organism evidence="2">
    <name type="scientific">Rhizophora mucronata</name>
    <name type="common">Asiatic mangrove</name>
    <dbReference type="NCBI Taxonomy" id="61149"/>
    <lineage>
        <taxon>Eukaryota</taxon>
        <taxon>Viridiplantae</taxon>
        <taxon>Streptophyta</taxon>
        <taxon>Embryophyta</taxon>
        <taxon>Tracheophyta</taxon>
        <taxon>Spermatophyta</taxon>
        <taxon>Magnoliopsida</taxon>
        <taxon>eudicotyledons</taxon>
        <taxon>Gunneridae</taxon>
        <taxon>Pentapetalae</taxon>
        <taxon>rosids</taxon>
        <taxon>fabids</taxon>
        <taxon>Malpighiales</taxon>
        <taxon>Rhizophoraceae</taxon>
        <taxon>Rhizophora</taxon>
    </lineage>
</organism>
<dbReference type="AlphaFoldDB" id="A0A2P2KFQ6"/>
<protein>
    <submittedName>
        <fullName evidence="2">Uncharacterized protein</fullName>
    </submittedName>
</protein>
<sequence length="31" mass="3543">MIKISTNGMKPSNLHNSLISKNKNARNYRVI</sequence>
<feature type="region of interest" description="Disordered" evidence="1">
    <location>
        <begin position="1"/>
        <end position="31"/>
    </location>
</feature>
<name>A0A2P2KFQ6_RHIMU</name>
<evidence type="ECO:0000313" key="2">
    <source>
        <dbReference type="EMBL" id="MBX04568.1"/>
    </source>
</evidence>
<reference evidence="2" key="1">
    <citation type="submission" date="2018-02" db="EMBL/GenBank/DDBJ databases">
        <title>Rhizophora mucronata_Transcriptome.</title>
        <authorList>
            <person name="Meera S.P."/>
            <person name="Sreeshan A."/>
            <person name="Augustine A."/>
        </authorList>
    </citation>
    <scope>NUCLEOTIDE SEQUENCE</scope>
    <source>
        <tissue evidence="2">Leaf</tissue>
    </source>
</reference>
<accession>A0A2P2KFQ6</accession>
<dbReference type="EMBL" id="GGEC01024084">
    <property type="protein sequence ID" value="MBX04568.1"/>
    <property type="molecule type" value="Transcribed_RNA"/>
</dbReference>
<evidence type="ECO:0000256" key="1">
    <source>
        <dbReference type="SAM" id="MobiDB-lite"/>
    </source>
</evidence>
<proteinExistence type="predicted"/>